<feature type="domain" description="Malic enzyme N-terminal" evidence="9">
    <location>
        <begin position="112"/>
        <end position="295"/>
    </location>
</feature>
<dbReference type="GO" id="GO:0046872">
    <property type="term" value="F:metal ion binding"/>
    <property type="evidence" value="ECO:0007669"/>
    <property type="project" value="UniProtKB-KW"/>
</dbReference>
<evidence type="ECO:0000256" key="6">
    <source>
        <dbReference type="PIRSR" id="PIRSR000106-3"/>
    </source>
</evidence>
<dbReference type="SUPFAM" id="SSF51735">
    <property type="entry name" value="NAD(P)-binding Rossmann-fold domains"/>
    <property type="match status" value="1"/>
</dbReference>
<proteinExistence type="inferred from homology"/>
<feature type="binding site" evidence="5">
    <location>
        <position position="445"/>
    </location>
    <ligand>
        <name>(S)-malate</name>
        <dbReference type="ChEBI" id="CHEBI:15589"/>
    </ligand>
</feature>
<feature type="binding site" evidence="6">
    <location>
        <position position="280"/>
    </location>
    <ligand>
        <name>a divalent metal cation</name>
        <dbReference type="ChEBI" id="CHEBI:60240"/>
    </ligand>
</feature>
<keyword evidence="3 6" id="KW-0479">Metal-binding</keyword>
<comment type="caution">
    <text evidence="10">The sequence shown here is derived from an EMBL/GenBank/DDBJ whole genome shotgun (WGS) entry which is preliminary data.</text>
</comment>
<dbReference type="PIRSF" id="PIRSF000106">
    <property type="entry name" value="ME"/>
    <property type="match status" value="1"/>
</dbReference>
<dbReference type="PROSITE" id="PS00331">
    <property type="entry name" value="MALIC_ENZYMES"/>
    <property type="match status" value="1"/>
</dbReference>
<sequence length="598" mass="63643">MSRSPAGRLAIRACLRLLSSPQQQNPPAAARWLSSSTGSPLSIRGGLFGSMAPAASASAAVALPPGFDGHYQAAASAGAPPPAAPAAAASSDASMARLRALARPIDRYLALRDLLAADPRAYYSLLLTHTEEILPFVYTPTVGDACLQYHRLPIKTWGLYLTLDDRGRVLEKLRSLPQQDVHAVVMTDGERILGLGDLGANGMGISEGKIALYTVAAGLDPASCLPLCIDVGTNNASLLEDPQYKGLRRRRPARAEFDSFMAEVMGALAAWRPHVMVQFEDFGNSNAFRLLDSYRHTMCAFNDDIQGTAGITLAGLLSAARATGRPLIDHRILFLGAGEAGTGIGELVARYLHLRHGVTVEEGRARCFYLDSKGLVCASRRPSLQHHKLPFAHDADYCADLRTAVQQLRPTALIGVSTIGGAFKEGILRLMAEINDRPIVFPLSNPTSQAECTFEQALEWTGGRVLFASGSPFSPARDAAGALRQPAQANNVYIFPALGAAAIETRAAALPDEAFVVAAEELAGMTTLDDVNAGRLFPPFSSIRAVSARVSARVAEFMVGRGLGAAPPGVRAGAARGEWAEYFSSRMWGAEAPMRSKL</sequence>
<dbReference type="Proteomes" id="UP000247498">
    <property type="component" value="Unassembled WGS sequence"/>
</dbReference>
<dbReference type="GO" id="GO:0004473">
    <property type="term" value="F:malate dehydrogenase (decarboxylating) (NADP+) activity"/>
    <property type="evidence" value="ECO:0007669"/>
    <property type="project" value="TreeGrafter"/>
</dbReference>
<feature type="active site" description="Proton donor" evidence="4">
    <location>
        <position position="138"/>
    </location>
</feature>
<evidence type="ECO:0000256" key="1">
    <source>
        <dbReference type="ARBA" id="ARBA00001936"/>
    </source>
</evidence>
<comment type="cofactor">
    <cofactor evidence="6">
        <name>Mg(2+)</name>
        <dbReference type="ChEBI" id="CHEBI:18420"/>
    </cofactor>
    <cofactor evidence="6">
        <name>Mn(2+)</name>
        <dbReference type="ChEBI" id="CHEBI:29035"/>
    </cofactor>
    <text evidence="6">Divalent metal cations. Prefers magnesium or manganese.</text>
</comment>
<dbReference type="SMART" id="SM00919">
    <property type="entry name" value="Malic_M"/>
    <property type="match status" value="1"/>
</dbReference>
<organism evidence="10 11">
    <name type="scientific">Raphidocelis subcapitata</name>
    <dbReference type="NCBI Taxonomy" id="307507"/>
    <lineage>
        <taxon>Eukaryota</taxon>
        <taxon>Viridiplantae</taxon>
        <taxon>Chlorophyta</taxon>
        <taxon>core chlorophytes</taxon>
        <taxon>Chlorophyceae</taxon>
        <taxon>CS clade</taxon>
        <taxon>Sphaeropleales</taxon>
        <taxon>Selenastraceae</taxon>
        <taxon>Raphidocelis</taxon>
    </lineage>
</organism>
<dbReference type="FunFam" id="3.40.50.720:FF:000635">
    <property type="entry name" value="NADP-dependent malic enzyme"/>
    <property type="match status" value="1"/>
</dbReference>
<keyword evidence="7" id="KW-0560">Oxidoreductase</keyword>
<dbReference type="OrthoDB" id="5365701at2759"/>
<evidence type="ECO:0000256" key="7">
    <source>
        <dbReference type="RuleBase" id="RU003426"/>
    </source>
</evidence>
<keyword evidence="11" id="KW-1185">Reference proteome</keyword>
<dbReference type="InterPro" id="IPR036291">
    <property type="entry name" value="NAD(P)-bd_dom_sf"/>
</dbReference>
<evidence type="ECO:0000256" key="5">
    <source>
        <dbReference type="PIRSR" id="PIRSR000106-2"/>
    </source>
</evidence>
<dbReference type="InterPro" id="IPR012301">
    <property type="entry name" value="Malic_N_dom"/>
</dbReference>
<dbReference type="NCBIfam" id="NF010052">
    <property type="entry name" value="PRK13529.1"/>
    <property type="match status" value="1"/>
</dbReference>
<comment type="cofactor">
    <cofactor evidence="1">
        <name>Mn(2+)</name>
        <dbReference type="ChEBI" id="CHEBI:29035"/>
    </cofactor>
</comment>
<comment type="similarity">
    <text evidence="2 7">Belongs to the malic enzymes family.</text>
</comment>
<evidence type="ECO:0000256" key="3">
    <source>
        <dbReference type="ARBA" id="ARBA00022723"/>
    </source>
</evidence>
<dbReference type="InterPro" id="IPR015884">
    <property type="entry name" value="Malic_enzyme_CS"/>
</dbReference>
<dbReference type="Gene3D" id="3.40.50.720">
    <property type="entry name" value="NAD(P)-binding Rossmann-like Domain"/>
    <property type="match status" value="1"/>
</dbReference>
<feature type="domain" description="Malic enzyme NAD-binding" evidence="8">
    <location>
        <begin position="305"/>
        <end position="559"/>
    </location>
</feature>
<gene>
    <name evidence="10" type="ORF">Rsub_00227</name>
</gene>
<evidence type="ECO:0000259" key="9">
    <source>
        <dbReference type="SMART" id="SM01274"/>
    </source>
</evidence>
<dbReference type="InterPro" id="IPR037062">
    <property type="entry name" value="Malic_N_dom_sf"/>
</dbReference>
<dbReference type="STRING" id="307507.A0A2V0NJU2"/>
<dbReference type="GO" id="GO:0006108">
    <property type="term" value="P:malate metabolic process"/>
    <property type="evidence" value="ECO:0007669"/>
    <property type="project" value="TreeGrafter"/>
</dbReference>
<evidence type="ECO:0000256" key="2">
    <source>
        <dbReference type="ARBA" id="ARBA00008785"/>
    </source>
</evidence>
<accession>A0A2V0NJU2</accession>
<protein>
    <recommendedName>
        <fullName evidence="7">Malic enzyme</fullName>
    </recommendedName>
</protein>
<dbReference type="PANTHER" id="PTHR23406:SF68">
    <property type="entry name" value="MALIC ENZYME"/>
    <property type="match status" value="1"/>
</dbReference>
<dbReference type="SMART" id="SM01274">
    <property type="entry name" value="malic"/>
    <property type="match status" value="1"/>
</dbReference>
<evidence type="ECO:0000256" key="4">
    <source>
        <dbReference type="PIRSR" id="PIRSR000106-1"/>
    </source>
</evidence>
<dbReference type="EMBL" id="BDRX01000001">
    <property type="protein sequence ID" value="GBF87516.1"/>
    <property type="molecule type" value="Genomic_DNA"/>
</dbReference>
<dbReference type="AlphaFoldDB" id="A0A2V0NJU2"/>
<dbReference type="InterPro" id="IPR046346">
    <property type="entry name" value="Aminoacid_DH-like_N_sf"/>
</dbReference>
<feature type="binding site" evidence="5">
    <location>
        <position position="490"/>
    </location>
    <ligand>
        <name>(S)-malate</name>
        <dbReference type="ChEBI" id="CHEBI:15589"/>
    </ligand>
</feature>
<feature type="binding site" evidence="5">
    <location>
        <position position="191"/>
    </location>
    <ligand>
        <name>(S)-malate</name>
        <dbReference type="ChEBI" id="CHEBI:15589"/>
    </ligand>
</feature>
<evidence type="ECO:0000313" key="11">
    <source>
        <dbReference type="Proteomes" id="UP000247498"/>
    </source>
</evidence>
<dbReference type="Pfam" id="PF00390">
    <property type="entry name" value="malic"/>
    <property type="match status" value="1"/>
</dbReference>
<evidence type="ECO:0000259" key="8">
    <source>
        <dbReference type="SMART" id="SM00919"/>
    </source>
</evidence>
<dbReference type="Pfam" id="PF03949">
    <property type="entry name" value="Malic_M"/>
    <property type="match status" value="1"/>
</dbReference>
<dbReference type="PRINTS" id="PR00072">
    <property type="entry name" value="MALOXRDTASE"/>
</dbReference>
<dbReference type="SUPFAM" id="SSF53223">
    <property type="entry name" value="Aminoacid dehydrogenase-like, N-terminal domain"/>
    <property type="match status" value="1"/>
</dbReference>
<dbReference type="InterPro" id="IPR001891">
    <property type="entry name" value="Malic_OxRdtase"/>
</dbReference>
<reference evidence="10 11" key="1">
    <citation type="journal article" date="2018" name="Sci. Rep.">
        <title>Raphidocelis subcapitata (=Pseudokirchneriella subcapitata) provides an insight into genome evolution and environmental adaptations in the Sphaeropleales.</title>
        <authorList>
            <person name="Suzuki S."/>
            <person name="Yamaguchi H."/>
            <person name="Nakajima N."/>
            <person name="Kawachi M."/>
        </authorList>
    </citation>
    <scope>NUCLEOTIDE SEQUENCE [LARGE SCALE GENOMIC DNA]</scope>
    <source>
        <strain evidence="10 11">NIES-35</strain>
    </source>
</reference>
<dbReference type="GO" id="GO:0051287">
    <property type="term" value="F:NAD binding"/>
    <property type="evidence" value="ECO:0007669"/>
    <property type="project" value="InterPro"/>
</dbReference>
<feature type="binding site" evidence="6">
    <location>
        <position position="304"/>
    </location>
    <ligand>
        <name>a divalent metal cation</name>
        <dbReference type="ChEBI" id="CHEBI:60240"/>
    </ligand>
</feature>
<dbReference type="InParanoid" id="A0A2V0NJU2"/>
<feature type="binding site" evidence="6">
    <location>
        <position position="281"/>
    </location>
    <ligand>
        <name>a divalent metal cation</name>
        <dbReference type="ChEBI" id="CHEBI:60240"/>
    </ligand>
</feature>
<feature type="active site" description="Proton acceptor" evidence="4">
    <location>
        <position position="209"/>
    </location>
</feature>
<dbReference type="InterPro" id="IPR012302">
    <property type="entry name" value="Malic_NAD-bd"/>
</dbReference>
<dbReference type="Gene3D" id="3.40.50.10380">
    <property type="entry name" value="Malic enzyme, N-terminal domain"/>
    <property type="match status" value="1"/>
</dbReference>
<dbReference type="PANTHER" id="PTHR23406">
    <property type="entry name" value="MALIC ENZYME-RELATED"/>
    <property type="match status" value="1"/>
</dbReference>
<evidence type="ECO:0000313" key="10">
    <source>
        <dbReference type="EMBL" id="GBF87516.1"/>
    </source>
</evidence>
<name>A0A2V0NJU2_9CHLO</name>